<dbReference type="InterPro" id="IPR036974">
    <property type="entry name" value="PUA_sf"/>
</dbReference>
<dbReference type="Pfam" id="PF16198">
    <property type="entry name" value="TruB_C_2"/>
    <property type="match status" value="1"/>
</dbReference>
<dbReference type="FunFam" id="3.30.2350.10:FF:000043">
    <property type="entry name" value="RNA-guided pseudouridylation complex pseudouridine synthase subunit Cbf5"/>
    <property type="match status" value="1"/>
</dbReference>
<dbReference type="InterPro" id="IPR004521">
    <property type="entry name" value="Uncharacterised_CHP00451"/>
</dbReference>
<dbReference type="Gene3D" id="3.30.2350.10">
    <property type="entry name" value="Pseudouridine synthase"/>
    <property type="match status" value="1"/>
</dbReference>
<dbReference type="Pfam" id="PF01472">
    <property type="entry name" value="PUA"/>
    <property type="match status" value="1"/>
</dbReference>
<dbReference type="GO" id="GO:0031118">
    <property type="term" value="P:rRNA pseudouridine synthesis"/>
    <property type="evidence" value="ECO:0007669"/>
    <property type="project" value="TreeGrafter"/>
</dbReference>
<evidence type="ECO:0000313" key="3">
    <source>
        <dbReference type="EMBL" id="ADM27028.1"/>
    </source>
</evidence>
<dbReference type="SUPFAM" id="SSF55120">
    <property type="entry name" value="Pseudouridine synthase"/>
    <property type="match status" value="1"/>
</dbReference>
<dbReference type="GO" id="GO:0003723">
    <property type="term" value="F:RNA binding"/>
    <property type="evidence" value="ECO:0007669"/>
    <property type="project" value="InterPro"/>
</dbReference>
<dbReference type="HOGENOM" id="CLU_032087_3_0_2"/>
<dbReference type="NCBIfam" id="TIGR00425">
    <property type="entry name" value="CBF5"/>
    <property type="match status" value="1"/>
</dbReference>
<dbReference type="PROSITE" id="PS50890">
    <property type="entry name" value="PUA"/>
    <property type="match status" value="1"/>
</dbReference>
<dbReference type="GO" id="GO:0009982">
    <property type="term" value="F:pseudouridine synthase activity"/>
    <property type="evidence" value="ECO:0007669"/>
    <property type="project" value="InterPro"/>
</dbReference>
<dbReference type="SMART" id="SM00359">
    <property type="entry name" value="PUA"/>
    <property type="match status" value="1"/>
</dbReference>
<dbReference type="AlphaFoldDB" id="E0SQ78"/>
<feature type="domain" description="PUA" evidence="2">
    <location>
        <begin position="175"/>
        <end position="249"/>
    </location>
</feature>
<dbReference type="InterPro" id="IPR002478">
    <property type="entry name" value="PUA"/>
</dbReference>
<dbReference type="CDD" id="cd21148">
    <property type="entry name" value="PUA_Cbf5"/>
    <property type="match status" value="1"/>
</dbReference>
<dbReference type="EMBL" id="CP002098">
    <property type="protein sequence ID" value="ADM27028.1"/>
    <property type="molecule type" value="Genomic_DNA"/>
</dbReference>
<organism evidence="3 4">
    <name type="scientific">Ignisphaera aggregans (strain DSM 17230 / JCM 13409 / AQ1.S1)</name>
    <dbReference type="NCBI Taxonomy" id="583356"/>
    <lineage>
        <taxon>Archaea</taxon>
        <taxon>Thermoproteota</taxon>
        <taxon>Thermoprotei</taxon>
        <taxon>Desulfurococcales</taxon>
        <taxon>Desulfurococcaceae</taxon>
        <taxon>Ignisphaera</taxon>
    </lineage>
</organism>
<dbReference type="NCBIfam" id="NF003280">
    <property type="entry name" value="PRK04270.1"/>
    <property type="match status" value="1"/>
</dbReference>
<keyword evidence="3" id="KW-0456">Lyase</keyword>
<dbReference type="BioCyc" id="IAGG583356:GHAH-188-MONOMER"/>
<dbReference type="GO" id="GO:0031120">
    <property type="term" value="P:snRNA pseudouridine synthesis"/>
    <property type="evidence" value="ECO:0007669"/>
    <property type="project" value="TreeGrafter"/>
</dbReference>
<evidence type="ECO:0000313" key="4">
    <source>
        <dbReference type="Proteomes" id="UP000001304"/>
    </source>
</evidence>
<sequence length="269" mass="30535">MVGRGDPKVTGVLPVALDRATRVIGILMHSYKEYVGVMELHGDVEPEKVIETMKMFVGKIYQRPPLRSSVKRSLRIREIYSIDVLEIENRRVLFRVKCQSGTYVRKLCHDIGLLLGVEAHMRELRRIGVAHFTENRDIVTLHEVSEALYIWRNLGDESFLRKMILPVEYIVAFLPKIVVKDSAVDAIAHGAQLAVPGISIVAKNINRDDRVAIFTLKGELVAIGRATMNSEEMVKSDRGIAVKIERVYMEPNIYPSVWRKSGDKIEKDV</sequence>
<dbReference type="Pfam" id="PF01509">
    <property type="entry name" value="TruB_N"/>
    <property type="match status" value="2"/>
</dbReference>
<dbReference type="SUPFAM" id="SSF88697">
    <property type="entry name" value="PUA domain-like"/>
    <property type="match status" value="1"/>
</dbReference>
<dbReference type="InterPro" id="IPR020103">
    <property type="entry name" value="PsdUridine_synth_cat_dom_sf"/>
</dbReference>
<dbReference type="GO" id="GO:0000495">
    <property type="term" value="P:box H/ACA sno(s)RNA 3'-end processing"/>
    <property type="evidence" value="ECO:0007669"/>
    <property type="project" value="TreeGrafter"/>
</dbReference>
<keyword evidence="4" id="KW-1185">Reference proteome</keyword>
<dbReference type="InterPro" id="IPR032819">
    <property type="entry name" value="TruB_C"/>
</dbReference>
<dbReference type="Proteomes" id="UP000001304">
    <property type="component" value="Chromosome"/>
</dbReference>
<proteinExistence type="predicted"/>
<dbReference type="KEGG" id="iag:Igag_0177"/>
<dbReference type="PANTHER" id="PTHR23127">
    <property type="entry name" value="CENTROMERE/MICROTUBULE BINDING PROTEIN CBF5"/>
    <property type="match status" value="1"/>
</dbReference>
<dbReference type="PANTHER" id="PTHR23127:SF0">
    <property type="entry name" value="H_ACA RIBONUCLEOPROTEIN COMPLEX SUBUNIT DKC1"/>
    <property type="match status" value="1"/>
</dbReference>
<dbReference type="InterPro" id="IPR002501">
    <property type="entry name" value="PsdUridine_synth_N"/>
</dbReference>
<evidence type="ECO:0000259" key="2">
    <source>
        <dbReference type="SMART" id="SM00359"/>
    </source>
</evidence>
<dbReference type="GO" id="GO:0004730">
    <property type="term" value="F:pseudouridylate synthase activity"/>
    <property type="evidence" value="ECO:0007669"/>
    <property type="project" value="UniProtKB-EC"/>
</dbReference>
<dbReference type="NCBIfam" id="TIGR00451">
    <property type="entry name" value="unchar_dom_2"/>
    <property type="match status" value="1"/>
</dbReference>
<dbReference type="GO" id="GO:1990481">
    <property type="term" value="P:mRNA pseudouridine synthesis"/>
    <property type="evidence" value="ECO:0007669"/>
    <property type="project" value="TreeGrafter"/>
</dbReference>
<evidence type="ECO:0000256" key="1">
    <source>
        <dbReference type="ARBA" id="ARBA00023235"/>
    </source>
</evidence>
<protein>
    <submittedName>
        <fullName evidence="3">tRNA pseudouridine synthase B</fullName>
        <ecNumber evidence="3">4.2.1.70</ecNumber>
    </submittedName>
</protein>
<dbReference type="Gene3D" id="2.30.130.10">
    <property type="entry name" value="PUA domain"/>
    <property type="match status" value="1"/>
</dbReference>
<dbReference type="InterPro" id="IPR015947">
    <property type="entry name" value="PUA-like_sf"/>
</dbReference>
<reference evidence="3 4" key="1">
    <citation type="journal article" date="2010" name="Stand. Genomic Sci.">
        <title>Complete genome sequence of Ignisphaera aggregans type strain (AQ1.S1).</title>
        <authorList>
            <person name="Goker M."/>
            <person name="Held B."/>
            <person name="Lapidus A."/>
            <person name="Nolan M."/>
            <person name="Spring S."/>
            <person name="Yasawong M."/>
            <person name="Lucas S."/>
            <person name="Glavina Del Rio T."/>
            <person name="Tice H."/>
            <person name="Cheng J.F."/>
            <person name="Goodwin L."/>
            <person name="Tapia R."/>
            <person name="Pitluck S."/>
            <person name="Liolios K."/>
            <person name="Ivanova N."/>
            <person name="Mavromatis K."/>
            <person name="Mikhailova N."/>
            <person name="Pati A."/>
            <person name="Chen A."/>
            <person name="Palaniappan K."/>
            <person name="Brambilla E."/>
            <person name="Land M."/>
            <person name="Hauser L."/>
            <person name="Chang Y.J."/>
            <person name="Jeffries C.D."/>
            <person name="Brettin T."/>
            <person name="Detter J.C."/>
            <person name="Han C."/>
            <person name="Rohde M."/>
            <person name="Sikorski J."/>
            <person name="Woyke T."/>
            <person name="Bristow J."/>
            <person name="Eisen J.A."/>
            <person name="Markowitz V."/>
            <person name="Hugenholtz P."/>
            <person name="Kyrpides N.C."/>
            <person name="Klenk H.P."/>
        </authorList>
    </citation>
    <scope>NUCLEOTIDE SEQUENCE [LARGE SCALE GENOMIC DNA]</scope>
    <source>
        <strain evidence="4">DSM 17230 / JCM 13409 / AQ1.S1</strain>
    </source>
</reference>
<accession>E0SQ78</accession>
<name>E0SQ78_IGNAA</name>
<keyword evidence="1" id="KW-0413">Isomerase</keyword>
<gene>
    <name evidence="3" type="ordered locus">Igag_0177</name>
</gene>
<dbReference type="InterPro" id="IPR004802">
    <property type="entry name" value="tRNA_PsdUridine_synth_B_fam"/>
</dbReference>
<dbReference type="STRING" id="583356.Igag_0177"/>
<dbReference type="EC" id="4.2.1.70" evidence="3"/>